<proteinExistence type="inferred from homology"/>
<keyword evidence="7" id="KW-1185">Reference proteome</keyword>
<comment type="similarity">
    <text evidence="1">Belongs to the universal ribosomal protein uL15 family.</text>
</comment>
<keyword evidence="2" id="KW-0689">Ribosomal protein</keyword>
<sequence length="286" mass="32163">MLGIRCGWSLHPLRCMRAIHLISTLKPAANSTKSFKRLGRGASSNKGKTSGRGQKGQKARGKVKAWFEGGQTPIYKLFPKIGFTNVHARPLVPLNLERIVWFHRKGRLNLNEGEVLDMKKMRDAGVVTGKIKYGIKLLARGQFEFNLPWKVEASAASTKAIAAIERAGGSFVARYFSPMCLKAHLSPGWFIKRTGRVPLPARPIKRKYIDYYSNPDKRGYLIVENDPYYQRLQEAKRTGFSGAAKHAAKKSALERQLDKLTERGRSNQVHSTSKIVTFEEYSKGMV</sequence>
<gene>
    <name evidence="6" type="primary">KNAG0K02260</name>
    <name evidence="6" type="ordered locus">KNAG_0K02260</name>
</gene>
<evidence type="ECO:0000313" key="6">
    <source>
        <dbReference type="EMBL" id="CCK72589.1"/>
    </source>
</evidence>
<evidence type="ECO:0000256" key="2">
    <source>
        <dbReference type="ARBA" id="ARBA00022980"/>
    </source>
</evidence>
<evidence type="ECO:0000256" key="4">
    <source>
        <dbReference type="SAM" id="MobiDB-lite"/>
    </source>
</evidence>
<dbReference type="AlphaFoldDB" id="J7SAA5"/>
<dbReference type="NCBIfam" id="TIGR01071">
    <property type="entry name" value="rplO_bact"/>
    <property type="match status" value="1"/>
</dbReference>
<dbReference type="PANTHER" id="PTHR12934:SF11">
    <property type="entry name" value="LARGE RIBOSOMAL SUBUNIT PROTEIN UL15M"/>
    <property type="match status" value="1"/>
</dbReference>
<accession>J7SAA5</accession>
<dbReference type="GO" id="GO:0006412">
    <property type="term" value="P:translation"/>
    <property type="evidence" value="ECO:0007669"/>
    <property type="project" value="InterPro"/>
</dbReference>
<dbReference type="PANTHER" id="PTHR12934">
    <property type="entry name" value="50S RIBOSOMAL PROTEIN L15"/>
    <property type="match status" value="1"/>
</dbReference>
<dbReference type="RefSeq" id="XP_022466834.1">
    <property type="nucleotide sequence ID" value="XM_022610548.1"/>
</dbReference>
<evidence type="ECO:0000256" key="3">
    <source>
        <dbReference type="ARBA" id="ARBA00023274"/>
    </source>
</evidence>
<dbReference type="GeneID" id="34528356"/>
<reference evidence="6 7" key="1">
    <citation type="journal article" date="2011" name="Proc. Natl. Acad. Sci. U.S.A.">
        <title>Evolutionary erosion of yeast sex chromosomes by mating-type switching accidents.</title>
        <authorList>
            <person name="Gordon J.L."/>
            <person name="Armisen D."/>
            <person name="Proux-Wera E."/>
            <person name="Oheigeartaigh S.S."/>
            <person name="Byrne K.P."/>
            <person name="Wolfe K.H."/>
        </authorList>
    </citation>
    <scope>NUCLEOTIDE SEQUENCE [LARGE SCALE GENOMIC DNA]</scope>
    <source>
        <strain evidence="7">ATCC MYA-139 / BCRC 22969 / CBS 8797 / CCRC 22969 / KCTC 17520 / NBRC 10181 / NCYC 3082</strain>
    </source>
</reference>
<dbReference type="STRING" id="1071383.J7SAA5"/>
<name>J7SAA5_HUIN7</name>
<keyword evidence="3" id="KW-0687">Ribonucleoprotein</keyword>
<reference evidence="7" key="2">
    <citation type="submission" date="2012-08" db="EMBL/GenBank/DDBJ databases">
        <title>Genome sequence of Kazachstania naganishii.</title>
        <authorList>
            <person name="Gordon J.L."/>
            <person name="Armisen D."/>
            <person name="Proux-Wera E."/>
            <person name="OhEigeartaigh S.S."/>
            <person name="Byrne K.P."/>
            <person name="Wolfe K.H."/>
        </authorList>
    </citation>
    <scope>NUCLEOTIDE SEQUENCE [LARGE SCALE GENOMIC DNA]</scope>
    <source>
        <strain evidence="7">ATCC MYA-139 / BCRC 22969 / CBS 8797 / CCRC 22969 / KCTC 17520 / NBRC 10181 / NCYC 3082</strain>
    </source>
</reference>
<evidence type="ECO:0000313" key="7">
    <source>
        <dbReference type="Proteomes" id="UP000006310"/>
    </source>
</evidence>
<evidence type="ECO:0000256" key="1">
    <source>
        <dbReference type="ARBA" id="ARBA00007320"/>
    </source>
</evidence>
<dbReference type="Proteomes" id="UP000006310">
    <property type="component" value="Chromosome 11"/>
</dbReference>
<dbReference type="InterPro" id="IPR030878">
    <property type="entry name" value="Ribosomal_uL15"/>
</dbReference>
<dbReference type="eggNOG" id="KOG0846">
    <property type="taxonomic scope" value="Eukaryota"/>
</dbReference>
<dbReference type="InterPro" id="IPR021131">
    <property type="entry name" value="Ribosomal_uL15/eL18"/>
</dbReference>
<dbReference type="InterPro" id="IPR005749">
    <property type="entry name" value="Ribosomal_uL15_bac-type"/>
</dbReference>
<dbReference type="Pfam" id="PF00828">
    <property type="entry name" value="Ribosomal_L27A"/>
    <property type="match status" value="1"/>
</dbReference>
<dbReference type="Gene3D" id="3.100.10.10">
    <property type="match status" value="1"/>
</dbReference>
<dbReference type="SUPFAM" id="SSF52080">
    <property type="entry name" value="Ribosomal proteins L15p and L18e"/>
    <property type="match status" value="1"/>
</dbReference>
<dbReference type="OrthoDB" id="361383at2759"/>
<dbReference type="GO" id="GO:0003735">
    <property type="term" value="F:structural constituent of ribosome"/>
    <property type="evidence" value="ECO:0007669"/>
    <property type="project" value="EnsemblFungi"/>
</dbReference>
<feature type="domain" description="Large ribosomal subunit protein uL15/eL18" evidence="5">
    <location>
        <begin position="93"/>
        <end position="171"/>
    </location>
</feature>
<dbReference type="OMA" id="EPGWLVN"/>
<organism evidence="6 7">
    <name type="scientific">Huiozyma naganishii (strain ATCC MYA-139 / BCRC 22969 / CBS 8797 / KCTC 17520 / NBRC 10181 / NCYC 3082 / Yp74L-3)</name>
    <name type="common">Yeast</name>
    <name type="synonym">Kazachstania naganishii</name>
    <dbReference type="NCBI Taxonomy" id="1071383"/>
    <lineage>
        <taxon>Eukaryota</taxon>
        <taxon>Fungi</taxon>
        <taxon>Dikarya</taxon>
        <taxon>Ascomycota</taxon>
        <taxon>Saccharomycotina</taxon>
        <taxon>Saccharomycetes</taxon>
        <taxon>Saccharomycetales</taxon>
        <taxon>Saccharomycetaceae</taxon>
        <taxon>Huiozyma</taxon>
    </lineage>
</organism>
<dbReference type="GO" id="GO:0005762">
    <property type="term" value="C:mitochondrial large ribosomal subunit"/>
    <property type="evidence" value="ECO:0007669"/>
    <property type="project" value="EnsemblFungi"/>
</dbReference>
<feature type="region of interest" description="Disordered" evidence="4">
    <location>
        <begin position="35"/>
        <end position="60"/>
    </location>
</feature>
<evidence type="ECO:0000259" key="5">
    <source>
        <dbReference type="Pfam" id="PF00828"/>
    </source>
</evidence>
<protein>
    <recommendedName>
        <fullName evidence="5">Large ribosomal subunit protein uL15/eL18 domain-containing protein</fullName>
    </recommendedName>
</protein>
<dbReference type="InterPro" id="IPR036227">
    <property type="entry name" value="Ribosomal_uL15/eL18_sf"/>
</dbReference>
<dbReference type="EMBL" id="HE978324">
    <property type="protein sequence ID" value="CCK72589.1"/>
    <property type="molecule type" value="Genomic_DNA"/>
</dbReference>
<dbReference type="FunFam" id="3.100.10.10:FF:000017">
    <property type="entry name" value="Mrpl10p"/>
    <property type="match status" value="1"/>
</dbReference>
<dbReference type="KEGG" id="kng:KNAG_0K02260"/>
<dbReference type="HOGENOM" id="CLU_055188_5_1_1"/>
<dbReference type="HAMAP" id="MF_01341">
    <property type="entry name" value="Ribosomal_uL15"/>
    <property type="match status" value="1"/>
</dbReference>